<keyword evidence="5 6" id="KW-0378">Hydrolase</keyword>
<keyword evidence="6" id="KW-0234">DNA repair</keyword>
<reference evidence="7 8" key="1">
    <citation type="submission" date="2016-12" db="EMBL/GenBank/DDBJ databases">
        <title>Draft genome sequences of strains Salinicola socius SMB35, Salinicola sp. MH3R3-1 and Chromohalobacter sp. SMB17 from the Verkhnekamsk potash mining region of Russia.</title>
        <authorList>
            <person name="Mavrodi D.V."/>
            <person name="Olsson B.E."/>
            <person name="Korsakova E.S."/>
            <person name="Pyankova A."/>
            <person name="Mavrodi O.V."/>
            <person name="Plotnikova E.G."/>
        </authorList>
    </citation>
    <scope>NUCLEOTIDE SEQUENCE [LARGE SCALE GENOMIC DNA]</scope>
    <source>
        <strain evidence="7 8">SMB17</strain>
    </source>
</reference>
<keyword evidence="6" id="KW-0460">Magnesium</keyword>
<dbReference type="PANTHER" id="PTHR28511">
    <property type="entry name" value="ENDONUCLEASE V"/>
    <property type="match status" value="1"/>
</dbReference>
<feature type="binding site" evidence="6">
    <location>
        <position position="44"/>
    </location>
    <ligand>
        <name>Mg(2+)</name>
        <dbReference type="ChEBI" id="CHEBI:18420"/>
    </ligand>
</feature>
<feature type="binding site" evidence="6">
    <location>
        <position position="112"/>
    </location>
    <ligand>
        <name>Mg(2+)</name>
        <dbReference type="ChEBI" id="CHEBI:18420"/>
    </ligand>
</feature>
<feature type="site" description="Interaction with target DNA" evidence="6">
    <location>
        <position position="82"/>
    </location>
</feature>
<keyword evidence="6" id="KW-0227">DNA damage</keyword>
<dbReference type="EMBL" id="MSDQ01000033">
    <property type="protein sequence ID" value="OLO10574.1"/>
    <property type="molecule type" value="Genomic_DNA"/>
</dbReference>
<dbReference type="AlphaFoldDB" id="A0A1Q8TA72"/>
<comment type="cofactor">
    <cofactor evidence="6">
        <name>Mg(2+)</name>
        <dbReference type="ChEBI" id="CHEBI:18420"/>
    </cofactor>
</comment>
<dbReference type="GO" id="GO:0043737">
    <property type="term" value="F:deoxyribonuclease V activity"/>
    <property type="evidence" value="ECO:0007669"/>
    <property type="project" value="UniProtKB-UniRule"/>
</dbReference>
<dbReference type="Gene3D" id="3.30.2170.10">
    <property type="entry name" value="archaeoglobus fulgidus dsm 4304 superfamily"/>
    <property type="match status" value="1"/>
</dbReference>
<comment type="similarity">
    <text evidence="6">Belongs to the endonuclease V family.</text>
</comment>
<keyword evidence="6" id="KW-0479">Metal-binding</keyword>
<dbReference type="GO" id="GO:0000287">
    <property type="term" value="F:magnesium ion binding"/>
    <property type="evidence" value="ECO:0007669"/>
    <property type="project" value="UniProtKB-UniRule"/>
</dbReference>
<evidence type="ECO:0000256" key="6">
    <source>
        <dbReference type="HAMAP-Rule" id="MF_00801"/>
    </source>
</evidence>
<evidence type="ECO:0000313" key="8">
    <source>
        <dbReference type="Proteomes" id="UP000186806"/>
    </source>
</evidence>
<keyword evidence="2 6" id="KW-0963">Cytoplasm</keyword>
<dbReference type="InterPro" id="IPR007581">
    <property type="entry name" value="Endonuclease-V"/>
</dbReference>
<evidence type="ECO:0000256" key="4">
    <source>
        <dbReference type="ARBA" id="ARBA00022759"/>
    </source>
</evidence>
<protein>
    <recommendedName>
        <fullName evidence="6">Endonuclease V</fullName>
        <ecNumber evidence="6">3.1.21.7</ecNumber>
    </recommendedName>
    <alternativeName>
        <fullName evidence="6">Deoxyinosine 3'endonuclease</fullName>
    </alternativeName>
    <alternativeName>
        <fullName evidence="6">Deoxyribonuclease V</fullName>
        <shortName evidence="6">DNase V</shortName>
    </alternativeName>
</protein>
<comment type="caution">
    <text evidence="7">The sequence shown here is derived from an EMBL/GenBank/DDBJ whole genome shotgun (WGS) entry which is preliminary data.</text>
</comment>
<organism evidence="7 8">
    <name type="scientific">Chromohalobacter japonicus</name>
    <dbReference type="NCBI Taxonomy" id="223900"/>
    <lineage>
        <taxon>Bacteria</taxon>
        <taxon>Pseudomonadati</taxon>
        <taxon>Pseudomonadota</taxon>
        <taxon>Gammaproteobacteria</taxon>
        <taxon>Oceanospirillales</taxon>
        <taxon>Halomonadaceae</taxon>
        <taxon>Chromohalobacter</taxon>
    </lineage>
</organism>
<dbReference type="Proteomes" id="UP000186806">
    <property type="component" value="Unassembled WGS sequence"/>
</dbReference>
<dbReference type="GO" id="GO:0005737">
    <property type="term" value="C:cytoplasm"/>
    <property type="evidence" value="ECO:0007669"/>
    <property type="project" value="UniProtKB-SubCell"/>
</dbReference>
<keyword evidence="4 6" id="KW-0255">Endonuclease</keyword>
<gene>
    <name evidence="6" type="primary">nfi</name>
    <name evidence="7" type="ORF">BTW10_14620</name>
</gene>
<dbReference type="NCBIfam" id="NF008629">
    <property type="entry name" value="PRK11617.1"/>
    <property type="match status" value="1"/>
</dbReference>
<dbReference type="STRING" id="223900.GCA_000821045_02774"/>
<dbReference type="Pfam" id="PF04493">
    <property type="entry name" value="Endonuclease_5"/>
    <property type="match status" value="1"/>
</dbReference>
<keyword evidence="3 6" id="KW-0540">Nuclease</keyword>
<evidence type="ECO:0000256" key="5">
    <source>
        <dbReference type="ARBA" id="ARBA00022801"/>
    </source>
</evidence>
<dbReference type="EC" id="3.1.21.7" evidence="6"/>
<accession>A0A1Q8TA72</accession>
<dbReference type="PANTHER" id="PTHR28511:SF1">
    <property type="entry name" value="ENDONUCLEASE V"/>
    <property type="match status" value="1"/>
</dbReference>
<keyword evidence="8" id="KW-1185">Reference proteome</keyword>
<sequence>MTHHEDLHAWTLTPEEAVALQRRLAPRVVRHGKPDAVSCIAGVDIGFEDGGETTRAAVVVLEWPSLTVRESVVHREPTRMPYIPGLLSFREIPAALGAFARLEAHPDLVMVDGQGIAHPRRLGVASHLGLWLDLPTIGVAKKVLCGRHGEVPATRGEWAPLTDRRRTEDPADVEVDAEGRVVIGAMLRSRVNVKPVIVSPGHRLDQASALEWAIACLGKTKLPEPTRLADRLASRRG</sequence>
<proteinExistence type="inferred from homology"/>
<evidence type="ECO:0000256" key="2">
    <source>
        <dbReference type="ARBA" id="ARBA00022490"/>
    </source>
</evidence>
<dbReference type="GO" id="GO:0006281">
    <property type="term" value="P:DNA repair"/>
    <property type="evidence" value="ECO:0007669"/>
    <property type="project" value="UniProtKB-UniRule"/>
</dbReference>
<name>A0A1Q8TA72_9GAMM</name>
<evidence type="ECO:0000256" key="1">
    <source>
        <dbReference type="ARBA" id="ARBA00004496"/>
    </source>
</evidence>
<evidence type="ECO:0000256" key="3">
    <source>
        <dbReference type="ARBA" id="ARBA00022722"/>
    </source>
</evidence>
<dbReference type="CDD" id="cd06559">
    <property type="entry name" value="Endonuclease_V"/>
    <property type="match status" value="1"/>
</dbReference>
<comment type="function">
    <text evidence="6">DNA repair enzyme involved in the repair of deaminated bases. Selectively cleaves double-stranded DNA at the second phosphodiester bond 3' to a deoxyinosine leaving behind the intact lesion on the nicked DNA.</text>
</comment>
<comment type="subcellular location">
    <subcellularLocation>
        <location evidence="1 6">Cytoplasm</location>
    </subcellularLocation>
</comment>
<dbReference type="GO" id="GO:0016891">
    <property type="term" value="F:RNA endonuclease activity producing 5'-phosphomonoesters, hydrolytic mechanism"/>
    <property type="evidence" value="ECO:0007669"/>
    <property type="project" value="TreeGrafter"/>
</dbReference>
<dbReference type="RefSeq" id="WP_075370019.1">
    <property type="nucleotide sequence ID" value="NZ_MSDQ01000033.1"/>
</dbReference>
<dbReference type="GO" id="GO:0003727">
    <property type="term" value="F:single-stranded RNA binding"/>
    <property type="evidence" value="ECO:0007669"/>
    <property type="project" value="TreeGrafter"/>
</dbReference>
<dbReference type="HAMAP" id="MF_00801">
    <property type="entry name" value="Endonuclease_5"/>
    <property type="match status" value="1"/>
</dbReference>
<evidence type="ECO:0000313" key="7">
    <source>
        <dbReference type="EMBL" id="OLO10574.1"/>
    </source>
</evidence>
<comment type="catalytic activity">
    <reaction evidence="6">
        <text>Endonucleolytic cleavage at apurinic or apyrimidinic sites to products with a 5'-phosphate.</text>
        <dbReference type="EC" id="3.1.21.7"/>
    </reaction>
</comment>